<evidence type="ECO:0000256" key="1">
    <source>
        <dbReference type="SAM" id="MobiDB-lite"/>
    </source>
</evidence>
<sequence>MSANPPQDNSQPDAKERKIKPTVTLKVKSQDGSQTYFNIRKTARLYKLMDAFCTRNSQDPKTLAFLFDGRRIKQEQTPDELEMEDGDEIDAMLHQTGGSMVAKT</sequence>
<proteinExistence type="predicted"/>
<gene>
    <name evidence="3" type="ORF">M0R45_020402</name>
</gene>
<name>A0AAW1X9L5_RUBAR</name>
<comment type="caution">
    <text evidence="3">The sequence shown here is derived from an EMBL/GenBank/DDBJ whole genome shotgun (WGS) entry which is preliminary data.</text>
</comment>
<evidence type="ECO:0000259" key="2">
    <source>
        <dbReference type="PROSITE" id="PS50053"/>
    </source>
</evidence>
<dbReference type="Proteomes" id="UP001457282">
    <property type="component" value="Unassembled WGS sequence"/>
</dbReference>
<reference evidence="3 4" key="1">
    <citation type="journal article" date="2023" name="G3 (Bethesda)">
        <title>A chromosome-length genome assembly and annotation of blackberry (Rubus argutus, cv. 'Hillquist').</title>
        <authorList>
            <person name="Bruna T."/>
            <person name="Aryal R."/>
            <person name="Dudchenko O."/>
            <person name="Sargent D.J."/>
            <person name="Mead D."/>
            <person name="Buti M."/>
            <person name="Cavallini A."/>
            <person name="Hytonen T."/>
            <person name="Andres J."/>
            <person name="Pham M."/>
            <person name="Weisz D."/>
            <person name="Mascagni F."/>
            <person name="Usai G."/>
            <person name="Natali L."/>
            <person name="Bassil N."/>
            <person name="Fernandez G.E."/>
            <person name="Lomsadze A."/>
            <person name="Armour M."/>
            <person name="Olukolu B."/>
            <person name="Poorten T."/>
            <person name="Britton C."/>
            <person name="Davik J."/>
            <person name="Ashrafi H."/>
            <person name="Aiden E.L."/>
            <person name="Borodovsky M."/>
            <person name="Worthington M."/>
        </authorList>
    </citation>
    <scope>NUCLEOTIDE SEQUENCE [LARGE SCALE GENOMIC DNA]</scope>
    <source>
        <strain evidence="3">PI 553951</strain>
    </source>
</reference>
<feature type="region of interest" description="Disordered" evidence="1">
    <location>
        <begin position="1"/>
        <end position="21"/>
    </location>
</feature>
<dbReference type="EMBL" id="JBEDUW010000004">
    <property type="protein sequence ID" value="KAK9933199.1"/>
    <property type="molecule type" value="Genomic_DNA"/>
</dbReference>
<dbReference type="PROSITE" id="PS50053">
    <property type="entry name" value="UBIQUITIN_2"/>
    <property type="match status" value="1"/>
</dbReference>
<dbReference type="InterPro" id="IPR022617">
    <property type="entry name" value="Rad60/SUMO-like_dom"/>
</dbReference>
<feature type="compositionally biased region" description="Polar residues" evidence="1">
    <location>
        <begin position="1"/>
        <end position="12"/>
    </location>
</feature>
<feature type="domain" description="Ubiquitin-like" evidence="2">
    <location>
        <begin position="21"/>
        <end position="98"/>
    </location>
</feature>
<dbReference type="PANTHER" id="PTHR10562">
    <property type="entry name" value="SMALL UBIQUITIN-RELATED MODIFIER"/>
    <property type="match status" value="1"/>
</dbReference>
<dbReference type="InterPro" id="IPR000626">
    <property type="entry name" value="Ubiquitin-like_dom"/>
</dbReference>
<evidence type="ECO:0000313" key="4">
    <source>
        <dbReference type="Proteomes" id="UP001457282"/>
    </source>
</evidence>
<dbReference type="SUPFAM" id="SSF54236">
    <property type="entry name" value="Ubiquitin-like"/>
    <property type="match status" value="1"/>
</dbReference>
<dbReference type="AlphaFoldDB" id="A0AAW1X9L5"/>
<keyword evidence="4" id="KW-1185">Reference proteome</keyword>
<dbReference type="InterPro" id="IPR029071">
    <property type="entry name" value="Ubiquitin-like_domsf"/>
</dbReference>
<dbReference type="CDD" id="cd16116">
    <property type="entry name" value="Ubl_Smt3_like"/>
    <property type="match status" value="1"/>
</dbReference>
<organism evidence="3 4">
    <name type="scientific">Rubus argutus</name>
    <name type="common">Southern blackberry</name>
    <dbReference type="NCBI Taxonomy" id="59490"/>
    <lineage>
        <taxon>Eukaryota</taxon>
        <taxon>Viridiplantae</taxon>
        <taxon>Streptophyta</taxon>
        <taxon>Embryophyta</taxon>
        <taxon>Tracheophyta</taxon>
        <taxon>Spermatophyta</taxon>
        <taxon>Magnoliopsida</taxon>
        <taxon>eudicotyledons</taxon>
        <taxon>Gunneridae</taxon>
        <taxon>Pentapetalae</taxon>
        <taxon>rosids</taxon>
        <taxon>fabids</taxon>
        <taxon>Rosales</taxon>
        <taxon>Rosaceae</taxon>
        <taxon>Rosoideae</taxon>
        <taxon>Rosoideae incertae sedis</taxon>
        <taxon>Rubus</taxon>
    </lineage>
</organism>
<evidence type="ECO:0000313" key="3">
    <source>
        <dbReference type="EMBL" id="KAK9933199.1"/>
    </source>
</evidence>
<dbReference type="Gene3D" id="3.10.20.90">
    <property type="entry name" value="Phosphatidylinositol 3-kinase Catalytic Subunit, Chain A, domain 1"/>
    <property type="match status" value="1"/>
</dbReference>
<accession>A0AAW1X9L5</accession>
<protein>
    <recommendedName>
        <fullName evidence="2">Ubiquitin-like domain-containing protein</fullName>
    </recommendedName>
</protein>
<dbReference type="Pfam" id="PF11976">
    <property type="entry name" value="Rad60-SLD"/>
    <property type="match status" value="1"/>
</dbReference>